<keyword evidence="6" id="KW-0119">Carbohydrate metabolism</keyword>
<dbReference type="GO" id="GO:0046872">
    <property type="term" value="F:metal ion binding"/>
    <property type="evidence" value="ECO:0007669"/>
    <property type="project" value="UniProtKB-KW"/>
</dbReference>
<gene>
    <name evidence="8" type="ORF">METZ01_LOCUS478141</name>
</gene>
<dbReference type="NCBIfam" id="TIGR01656">
    <property type="entry name" value="Histidinol-ppas"/>
    <property type="match status" value="1"/>
</dbReference>
<feature type="non-terminal residue" evidence="8">
    <location>
        <position position="163"/>
    </location>
</feature>
<dbReference type="GO" id="GO:0016791">
    <property type="term" value="F:phosphatase activity"/>
    <property type="evidence" value="ECO:0007669"/>
    <property type="project" value="InterPro"/>
</dbReference>
<dbReference type="SUPFAM" id="SSF56784">
    <property type="entry name" value="HAD-like"/>
    <property type="match status" value="1"/>
</dbReference>
<reference evidence="8" key="1">
    <citation type="submission" date="2018-05" db="EMBL/GenBank/DDBJ databases">
        <authorList>
            <person name="Lanie J.A."/>
            <person name="Ng W.-L."/>
            <person name="Kazmierczak K.M."/>
            <person name="Andrzejewski T.M."/>
            <person name="Davidsen T.M."/>
            <person name="Wayne K.J."/>
            <person name="Tettelin H."/>
            <person name="Glass J.I."/>
            <person name="Rusch D."/>
            <person name="Podicherti R."/>
            <person name="Tsui H.-C.T."/>
            <person name="Winkler M.E."/>
        </authorList>
    </citation>
    <scope>NUCLEOTIDE SEQUENCE</scope>
</reference>
<dbReference type="PIRSF" id="PIRSF004682">
    <property type="entry name" value="GmhB"/>
    <property type="match status" value="1"/>
</dbReference>
<keyword evidence="5" id="KW-0378">Hydrolase</keyword>
<comment type="similarity">
    <text evidence="2">Belongs to the GmhB family.</text>
</comment>
<dbReference type="PANTHER" id="PTHR42891:SF1">
    <property type="entry name" value="D-GLYCERO-BETA-D-MANNO-HEPTOSE-1,7-BISPHOSPHATE 7-PHOSPHATASE"/>
    <property type="match status" value="1"/>
</dbReference>
<protein>
    <recommendedName>
        <fullName evidence="7">D,D-heptose 1,7-bisphosphate phosphatase</fullName>
    </recommendedName>
</protein>
<evidence type="ECO:0000256" key="4">
    <source>
        <dbReference type="ARBA" id="ARBA00022723"/>
    </source>
</evidence>
<proteinExistence type="inferred from homology"/>
<dbReference type="GO" id="GO:0005975">
    <property type="term" value="P:carbohydrate metabolic process"/>
    <property type="evidence" value="ECO:0007669"/>
    <property type="project" value="InterPro"/>
</dbReference>
<dbReference type="Gene3D" id="3.40.50.1000">
    <property type="entry name" value="HAD superfamily/HAD-like"/>
    <property type="match status" value="1"/>
</dbReference>
<dbReference type="AlphaFoldDB" id="A0A383BYP8"/>
<dbReference type="InterPro" id="IPR023214">
    <property type="entry name" value="HAD_sf"/>
</dbReference>
<dbReference type="InterPro" id="IPR006439">
    <property type="entry name" value="HAD-SF_hydro_IA"/>
</dbReference>
<dbReference type="EMBL" id="UINC01204522">
    <property type="protein sequence ID" value="SVE25287.1"/>
    <property type="molecule type" value="Genomic_DNA"/>
</dbReference>
<evidence type="ECO:0000256" key="2">
    <source>
        <dbReference type="ARBA" id="ARBA00005628"/>
    </source>
</evidence>
<dbReference type="GO" id="GO:0005737">
    <property type="term" value="C:cytoplasm"/>
    <property type="evidence" value="ECO:0007669"/>
    <property type="project" value="UniProtKB-SubCell"/>
</dbReference>
<dbReference type="NCBIfam" id="TIGR01662">
    <property type="entry name" value="HAD-SF-IIIA"/>
    <property type="match status" value="1"/>
</dbReference>
<evidence type="ECO:0000313" key="8">
    <source>
        <dbReference type="EMBL" id="SVE25287.1"/>
    </source>
</evidence>
<comment type="subcellular location">
    <subcellularLocation>
        <location evidence="1">Cytoplasm</location>
    </subcellularLocation>
</comment>
<sequence>MDRDGTLNPDPGYISSLKDFRLYSFTLDALKKLSTLSSHLCIVTNQSGISRGLIEEKELDKIHSYLVSKIEQEHMIISGLYVCTDLPGTGSKRRKPQTGMFLEAEKDLSIELNQCLMVGDSLSDIEVGNSLNMDTMLVLTGRGQETLKEISKKFTVSLTAKNL</sequence>
<evidence type="ECO:0000256" key="5">
    <source>
        <dbReference type="ARBA" id="ARBA00022801"/>
    </source>
</evidence>
<evidence type="ECO:0000256" key="6">
    <source>
        <dbReference type="ARBA" id="ARBA00023277"/>
    </source>
</evidence>
<dbReference type="InterPro" id="IPR006543">
    <property type="entry name" value="Histidinol-phos"/>
</dbReference>
<dbReference type="PANTHER" id="PTHR42891">
    <property type="entry name" value="D-GLYCERO-BETA-D-MANNO-HEPTOSE-1,7-BISPHOSPHATE 7-PHOSPHATASE"/>
    <property type="match status" value="1"/>
</dbReference>
<name>A0A383BYP8_9ZZZZ</name>
<dbReference type="Pfam" id="PF13242">
    <property type="entry name" value="Hydrolase_like"/>
    <property type="match status" value="1"/>
</dbReference>
<evidence type="ECO:0000256" key="1">
    <source>
        <dbReference type="ARBA" id="ARBA00004496"/>
    </source>
</evidence>
<dbReference type="InterPro" id="IPR006549">
    <property type="entry name" value="HAD-SF_hydro_IIIA"/>
</dbReference>
<keyword evidence="4" id="KW-0479">Metal-binding</keyword>
<accession>A0A383BYP8</accession>
<dbReference type="NCBIfam" id="TIGR01549">
    <property type="entry name" value="HAD-SF-IA-v1"/>
    <property type="match status" value="1"/>
</dbReference>
<dbReference type="InterPro" id="IPR036412">
    <property type="entry name" value="HAD-like_sf"/>
</dbReference>
<evidence type="ECO:0000256" key="7">
    <source>
        <dbReference type="ARBA" id="ARBA00031828"/>
    </source>
</evidence>
<organism evidence="8">
    <name type="scientific">marine metagenome</name>
    <dbReference type="NCBI Taxonomy" id="408172"/>
    <lineage>
        <taxon>unclassified sequences</taxon>
        <taxon>metagenomes</taxon>
        <taxon>ecological metagenomes</taxon>
    </lineage>
</organism>
<dbReference type="InterPro" id="IPR004446">
    <property type="entry name" value="Heptose_bisP_phosphatase"/>
</dbReference>
<evidence type="ECO:0000256" key="3">
    <source>
        <dbReference type="ARBA" id="ARBA00022490"/>
    </source>
</evidence>
<keyword evidence="3" id="KW-0963">Cytoplasm</keyword>